<organism evidence="3">
    <name type="scientific">marine metagenome</name>
    <dbReference type="NCBI Taxonomy" id="408172"/>
    <lineage>
        <taxon>unclassified sequences</taxon>
        <taxon>metagenomes</taxon>
        <taxon>ecological metagenomes</taxon>
    </lineage>
</organism>
<dbReference type="Gene3D" id="3.30.1330.60">
    <property type="entry name" value="OmpA-like domain"/>
    <property type="match status" value="1"/>
</dbReference>
<feature type="transmembrane region" description="Helical" evidence="1">
    <location>
        <begin position="99"/>
        <end position="123"/>
    </location>
</feature>
<dbReference type="Gene3D" id="3.30.70.1230">
    <property type="entry name" value="Nucleotide cyclase"/>
    <property type="match status" value="1"/>
</dbReference>
<feature type="non-terminal residue" evidence="3">
    <location>
        <position position="229"/>
    </location>
</feature>
<protein>
    <recommendedName>
        <fullName evidence="2">OmpA-like domain-containing protein</fullName>
    </recommendedName>
</protein>
<evidence type="ECO:0000313" key="3">
    <source>
        <dbReference type="EMBL" id="SVE62118.1"/>
    </source>
</evidence>
<dbReference type="PROSITE" id="PS51123">
    <property type="entry name" value="OMPA_2"/>
    <property type="match status" value="1"/>
</dbReference>
<evidence type="ECO:0000259" key="2">
    <source>
        <dbReference type="PROSITE" id="PS51123"/>
    </source>
</evidence>
<reference evidence="3" key="1">
    <citation type="submission" date="2018-05" db="EMBL/GenBank/DDBJ databases">
        <authorList>
            <person name="Lanie J.A."/>
            <person name="Ng W.-L."/>
            <person name="Kazmierczak K.M."/>
            <person name="Andrzejewski T.M."/>
            <person name="Davidsen T.M."/>
            <person name="Wayne K.J."/>
            <person name="Tettelin H."/>
            <person name="Glass J.I."/>
            <person name="Rusch D."/>
            <person name="Podicherti R."/>
            <person name="Tsui H.-C.T."/>
            <person name="Winkler M.E."/>
        </authorList>
    </citation>
    <scope>NUCLEOTIDE SEQUENCE</scope>
</reference>
<feature type="domain" description="OmpA-like" evidence="2">
    <location>
        <begin position="155"/>
        <end position="229"/>
    </location>
</feature>
<keyword evidence="1" id="KW-1133">Transmembrane helix</keyword>
<name>A0A383F150_9ZZZZ</name>
<keyword evidence="1" id="KW-0812">Transmembrane</keyword>
<dbReference type="AlphaFoldDB" id="A0A383F150"/>
<dbReference type="GO" id="GO:0009190">
    <property type="term" value="P:cyclic nucleotide biosynthetic process"/>
    <property type="evidence" value="ECO:0007669"/>
    <property type="project" value="InterPro"/>
</dbReference>
<dbReference type="EMBL" id="UINC01230126">
    <property type="protein sequence ID" value="SVE62118.1"/>
    <property type="molecule type" value="Genomic_DNA"/>
</dbReference>
<dbReference type="SUPFAM" id="SSF103088">
    <property type="entry name" value="OmpA-like"/>
    <property type="match status" value="1"/>
</dbReference>
<accession>A0A383F150</accession>
<proteinExistence type="predicted"/>
<dbReference type="InterPro" id="IPR029787">
    <property type="entry name" value="Nucleotide_cyclase"/>
</dbReference>
<feature type="non-terminal residue" evidence="3">
    <location>
        <position position="1"/>
    </location>
</feature>
<dbReference type="SUPFAM" id="SSF55073">
    <property type="entry name" value="Nucleotide cyclase"/>
    <property type="match status" value="1"/>
</dbReference>
<dbReference type="InterPro" id="IPR001054">
    <property type="entry name" value="A/G_cyclase"/>
</dbReference>
<evidence type="ECO:0000256" key="1">
    <source>
        <dbReference type="SAM" id="Phobius"/>
    </source>
</evidence>
<dbReference type="Pfam" id="PF00211">
    <property type="entry name" value="Guanylate_cyc"/>
    <property type="match status" value="1"/>
</dbReference>
<dbReference type="GO" id="GO:0035556">
    <property type="term" value="P:intracellular signal transduction"/>
    <property type="evidence" value="ECO:0007669"/>
    <property type="project" value="InterPro"/>
</dbReference>
<keyword evidence="1" id="KW-0472">Membrane</keyword>
<dbReference type="InterPro" id="IPR006665">
    <property type="entry name" value="OmpA-like"/>
</dbReference>
<gene>
    <name evidence="3" type="ORF">METZ01_LOCUS514972</name>
</gene>
<dbReference type="InterPro" id="IPR036737">
    <property type="entry name" value="OmpA-like_sf"/>
</dbReference>
<sequence length="229" mass="26010">GDVIEKDSDIFGDGVNVASRIEPLADKGGICISNEVYRSISAQKDILTASLGEYELKNIVEKWHIFRVFLDKDEYQSWAEKSFSQKKIFERKSKTLKRVVFTLFFLVIILVNIPLIKASYLGYIQSNNINDLYENIQVVIKINRLNENVSLKKTKDDIYLSIPTSGFFNSGSATLDTNKSTQVLIIITELINSFDGFVEINGNTDNMTAPKRFKLKYRNNFELSGARVA</sequence>